<evidence type="ECO:0000313" key="2">
    <source>
        <dbReference type="Proteomes" id="UP000257039"/>
    </source>
</evidence>
<dbReference type="InterPro" id="IPR035069">
    <property type="entry name" value="TTHA1013/TTHA0281-like"/>
</dbReference>
<gene>
    <name evidence="1" type="ORF">B9G39_10020</name>
</gene>
<dbReference type="AlphaFoldDB" id="A0A4P9VP26"/>
<dbReference type="EMBL" id="NDXW01000001">
    <property type="protein sequence ID" value="RDH43752.1"/>
    <property type="molecule type" value="Genomic_DNA"/>
</dbReference>
<protein>
    <submittedName>
        <fullName evidence="1">Antitoxin HicB</fullName>
    </submittedName>
</protein>
<accession>A0A4P9VP26</accession>
<reference evidence="1 2" key="1">
    <citation type="submission" date="2017-04" db="EMBL/GenBank/DDBJ databases">
        <title>Draft genome sequence of Zooshikella ganghwensis VG4 isolated from Red Sea sediments.</title>
        <authorList>
            <person name="Rehman Z."/>
            <person name="Alam I."/>
            <person name="Kamau A."/>
            <person name="Bajic V."/>
            <person name="Leiknes T."/>
        </authorList>
    </citation>
    <scope>NUCLEOTIDE SEQUENCE [LARGE SCALE GENOMIC DNA]</scope>
    <source>
        <strain evidence="1 2">VG4</strain>
    </source>
</reference>
<proteinExistence type="predicted"/>
<organism evidence="1 2">
    <name type="scientific">Zooshikella ganghwensis</name>
    <dbReference type="NCBI Taxonomy" id="202772"/>
    <lineage>
        <taxon>Bacteria</taxon>
        <taxon>Pseudomonadati</taxon>
        <taxon>Pseudomonadota</taxon>
        <taxon>Gammaproteobacteria</taxon>
        <taxon>Oceanospirillales</taxon>
        <taxon>Zooshikellaceae</taxon>
        <taxon>Zooshikella</taxon>
    </lineage>
</organism>
<name>A0A4P9VP26_9GAMM</name>
<sequence>MPDYKSLSFKTVWSEEDESYIGLCKEFPNLSYLATTEKKALKGIKELAQDVLKDMDQMLDDGF</sequence>
<dbReference type="RefSeq" id="WP_094787009.1">
    <property type="nucleotide sequence ID" value="NZ_JAEVHG010000005.1"/>
</dbReference>
<dbReference type="Proteomes" id="UP000257039">
    <property type="component" value="Unassembled WGS sequence"/>
</dbReference>
<keyword evidence="2" id="KW-1185">Reference proteome</keyword>
<comment type="caution">
    <text evidence="1">The sequence shown here is derived from an EMBL/GenBank/DDBJ whole genome shotgun (WGS) entry which is preliminary data.</text>
</comment>
<evidence type="ECO:0000313" key="1">
    <source>
        <dbReference type="EMBL" id="RDH43752.1"/>
    </source>
</evidence>
<dbReference type="SUPFAM" id="SSF143100">
    <property type="entry name" value="TTHA1013/TTHA0281-like"/>
    <property type="match status" value="1"/>
</dbReference>